<evidence type="ECO:0000256" key="1">
    <source>
        <dbReference type="ARBA" id="ARBA00022443"/>
    </source>
</evidence>
<dbReference type="GO" id="GO:0005096">
    <property type="term" value="F:GTPase activator activity"/>
    <property type="evidence" value="ECO:0007669"/>
    <property type="project" value="TreeGrafter"/>
</dbReference>
<protein>
    <submittedName>
        <fullName evidence="6">Rab-GTPase-TBC domain-containing protein</fullName>
    </submittedName>
</protein>
<feature type="compositionally biased region" description="Basic and acidic residues" evidence="3">
    <location>
        <begin position="701"/>
        <end position="717"/>
    </location>
</feature>
<dbReference type="InterPro" id="IPR050302">
    <property type="entry name" value="Rab_GAP_TBC_domain"/>
</dbReference>
<evidence type="ECO:0000256" key="2">
    <source>
        <dbReference type="PROSITE-ProRule" id="PRU00192"/>
    </source>
</evidence>
<dbReference type="STRING" id="1884261.A0A5C3Q1N3"/>
<feature type="compositionally biased region" description="Polar residues" evidence="3">
    <location>
        <begin position="1482"/>
        <end position="1493"/>
    </location>
</feature>
<dbReference type="PANTHER" id="PTHR47219">
    <property type="entry name" value="RAB GTPASE-ACTIVATING PROTEIN 1-LIKE"/>
    <property type="match status" value="1"/>
</dbReference>
<feature type="compositionally biased region" description="Low complexity" evidence="3">
    <location>
        <begin position="156"/>
        <end position="172"/>
    </location>
</feature>
<feature type="compositionally biased region" description="Gly residues" evidence="3">
    <location>
        <begin position="1117"/>
        <end position="1136"/>
    </location>
</feature>
<feature type="compositionally biased region" description="Polar residues" evidence="3">
    <location>
        <begin position="649"/>
        <end position="659"/>
    </location>
</feature>
<feature type="compositionally biased region" description="Low complexity" evidence="3">
    <location>
        <begin position="1398"/>
        <end position="1411"/>
    </location>
</feature>
<feature type="compositionally biased region" description="Low complexity" evidence="3">
    <location>
        <begin position="1593"/>
        <end position="1607"/>
    </location>
</feature>
<dbReference type="InterPro" id="IPR035969">
    <property type="entry name" value="Rab-GAP_TBC_sf"/>
</dbReference>
<feature type="region of interest" description="Disordered" evidence="3">
    <location>
        <begin position="1106"/>
        <end position="1526"/>
    </location>
</feature>
<dbReference type="PRINTS" id="PR01217">
    <property type="entry name" value="PRICHEXTENSN"/>
</dbReference>
<dbReference type="Gene3D" id="1.10.472.80">
    <property type="entry name" value="Ypt/Rab-GAP domain of gyp1p, domain 3"/>
    <property type="match status" value="1"/>
</dbReference>
<gene>
    <name evidence="6" type="ORF">BDV98DRAFT_608555</name>
</gene>
<keyword evidence="7" id="KW-1185">Reference proteome</keyword>
<feature type="compositionally biased region" description="Pro residues" evidence="3">
    <location>
        <begin position="950"/>
        <end position="961"/>
    </location>
</feature>
<feature type="compositionally biased region" description="Low complexity" evidence="3">
    <location>
        <begin position="624"/>
        <end position="639"/>
    </location>
</feature>
<feature type="compositionally biased region" description="Low complexity" evidence="3">
    <location>
        <begin position="361"/>
        <end position="395"/>
    </location>
</feature>
<dbReference type="PANTHER" id="PTHR47219:SF9">
    <property type="entry name" value="GTPASE ACTIVATING PROTEIN AND CENTROSOME-ASSOCIATED, ISOFORM B"/>
    <property type="match status" value="1"/>
</dbReference>
<accession>A0A5C3Q1N3</accession>
<dbReference type="Proteomes" id="UP000305067">
    <property type="component" value="Unassembled WGS sequence"/>
</dbReference>
<feature type="compositionally biased region" description="Basic and acidic residues" evidence="3">
    <location>
        <begin position="742"/>
        <end position="760"/>
    </location>
</feature>
<dbReference type="EMBL" id="ML178868">
    <property type="protein sequence ID" value="TFK96014.1"/>
    <property type="molecule type" value="Genomic_DNA"/>
</dbReference>
<dbReference type="InterPro" id="IPR036028">
    <property type="entry name" value="SH3-like_dom_sf"/>
</dbReference>
<dbReference type="Pfam" id="PF00566">
    <property type="entry name" value="RabGAP-TBC"/>
    <property type="match status" value="1"/>
</dbReference>
<feature type="compositionally biased region" description="Polar residues" evidence="3">
    <location>
        <begin position="85"/>
        <end position="110"/>
    </location>
</feature>
<dbReference type="SMART" id="SM00164">
    <property type="entry name" value="TBC"/>
    <property type="match status" value="1"/>
</dbReference>
<feature type="compositionally biased region" description="Basic and acidic residues" evidence="3">
    <location>
        <begin position="883"/>
        <end position="895"/>
    </location>
</feature>
<sequence length="1917" mass="203851">MDANALGRWTRFAAKGGIGRCTALTDCVAEKPEDLMFLTGDEIVVLMQIPEAEDMYLGYCEGVVGRFSGAHVRFHSKLKKPVMTKRSSSTNVTGTKSPTPSVSGSLKSPSPRSPSFGHIPMPAELYGTRSPGMGMVSPPPTARRLDFEEIHDPHFHSPSPASSSRFSSPRSSLQRPLDSFTQSHHPTHPPPQSPQHTFNNQPTQPLKFAKSSPSSSAPKHTVSPLITSTSLRELGRSPSPPPTAIPKPTPSSSSQQSQLPSPPESAPASAAVVAPARRSSLFTHNQQQSRDLQSPPLPHPSQSPPLYHPSQSPPLHHPSQSPPLHHSSQSPPPFHSSQSPPPLSSSSLSQREPSGSRLGHSATSSFDHSSSLGHDLAASSIGHSDSSHSTASTVTNAPIQHPDSDAIEEKLGGPGVRGGEYGEKGREMGHEHGNGHESPTSVLRHDLGPNAHTRGGSTSSYNSYSHHHLPPSHPVDDDPYTPHSTSFSTHHTRVQSNDGSHSSYPDSDSGSLLYGSRASSVASTSSHTNLDRTASHRSRRGRPTYDEADGETGIGMALLAGMLGGDDDDDEGSEEGDERRDLLPDGLTRVESVNAPPRKDSLRRYQASASDTEPPFTTSPPPSITSSPPTSTNQPSTTSAESPNDSRHSLTNSLRPSEVSSDGWDGGDIYDDYRYSRYSTYSGFHQGKRASQFTVSSAMTPDERVPPMPRGRTDSGRSDFLSPVSPRSPPMFGNGAGYFDLGRPEKGKEVGVEEYRRGSVDSDASVYTRNSPELALVPESSSSQQVQEPTTRVSPTAGKLPPSKPAPLDLSIPHSQARRRPHDPTSTHSAQSLFSSHSANSIASPLLHTTWASPEASPEPEYASGFGSASGSRHYYSGVSDDSGEKRRTRERDSDQGYLGRNIVVEDDSDGIPVIQPQPPSPSSLSSPSSPYSPTSTHNPGAAPALSNYQPPPSPLKPGHPPTQQSSIPNPFARPTLSELRGEPEPGSGMRQSLFLPHPNAPKAPPSSAGPMYIRDHPMPPDHQPPPAGPFTSPPRARGGWAPDFMRGVVQQDHHRGGGGGGGGTTFYATADLSQSMGPVPIFFSLEPPQSVPAIMGAAAQAAAEHETARAQAMGQAGAGQQGGGQQSTGGMGTMQGPGSPQTRTFPAPIMSTPPSSVQQHSQPESPFEVAGRPPHAPVPRKAATVPFLGSPGSDTPEASASAVGPSSPIKVPSRKTSLSPELLKSGVSRAGSGSGSGTLQRPDFTPQVGGARPRSRSFSGFERPGTEAKLPMRSASPSSKPTITQSATLDQPSTAVPIRPADPPRGKGRPRRGSQSPARGPSPLSLPQNTVFGASGSSSPARSSSSPLSREPPITAASSSTQSLANPTRPHPLRHVTSVGVIPSSAHSVTSPPTSPLSPTSPTQSSTSLSAPKPRVLRKAPSMAADMASGRPSSSQPTPRISGPSTEQERQPALPKHMSKNSIQGSTISPRASIESLGRRSVTSPTPTSLRSKLSMPNLRRPSVGARSASMDEHSPLSPTYSEQHETVQVDDMDFELVMPSIPASLRQSEESISRPRGSPDVNSLSTGGGGSSLHLRTDSPALSMNPPRSPTVASARASDSDSVTVEAHRQREQRWITLMGASPASQARKNKKVKKLVVEGVPASVRSLVWAYLTDCKSKGVPGVFEQMTARGKESTKLAHVDQDVKRVVEERSVLGGVETSMSMVLKAYLTMAPDVRYDTGLTLIVGHLLLVIPEENTFWVFISIMDSLLRPYFSNITTQLEVDSELFGRALDVNDPQLAKKLLVDLGIPTVSICRPWFSSLFTSALPVDILSRCWDMFLYDGQPYLIRMGLAIAYCCRTKILNESNTNVEATLDYLHRPQPNWLPPSTEGFATMAASFKLKDEDVAKQRVKMEQQVKKQQAQAAKAAASSRLRG</sequence>
<evidence type="ECO:0000313" key="6">
    <source>
        <dbReference type="EMBL" id="TFK96014.1"/>
    </source>
</evidence>
<feature type="compositionally biased region" description="Polar residues" evidence="3">
    <location>
        <begin position="1357"/>
        <end position="1367"/>
    </location>
</feature>
<feature type="compositionally biased region" description="Low complexity" evidence="3">
    <location>
        <begin position="250"/>
        <end position="259"/>
    </location>
</feature>
<feature type="compositionally biased region" description="Polar residues" evidence="3">
    <location>
        <begin position="282"/>
        <end position="291"/>
    </location>
</feature>
<dbReference type="SUPFAM" id="SSF47923">
    <property type="entry name" value="Ypt/Rab-GAP domain of gyp1p"/>
    <property type="match status" value="2"/>
</dbReference>
<feature type="compositionally biased region" description="Pro residues" evidence="3">
    <location>
        <begin position="1021"/>
        <end position="1033"/>
    </location>
</feature>
<feature type="domain" description="SH3" evidence="4">
    <location>
        <begin position="16"/>
        <end position="77"/>
    </location>
</feature>
<feature type="domain" description="Rab-GAP TBC" evidence="5">
    <location>
        <begin position="1642"/>
        <end position="1825"/>
    </location>
</feature>
<dbReference type="OrthoDB" id="159449at2759"/>
<feature type="compositionally biased region" description="Polar residues" evidence="3">
    <location>
        <begin position="689"/>
        <end position="699"/>
    </location>
</feature>
<evidence type="ECO:0000259" key="5">
    <source>
        <dbReference type="PROSITE" id="PS50086"/>
    </source>
</evidence>
<feature type="compositionally biased region" description="Polar residues" evidence="3">
    <location>
        <begin position="1461"/>
        <end position="1471"/>
    </location>
</feature>
<dbReference type="InterPro" id="IPR001452">
    <property type="entry name" value="SH3_domain"/>
</dbReference>
<evidence type="ECO:0000259" key="4">
    <source>
        <dbReference type="PROSITE" id="PS50002"/>
    </source>
</evidence>
<name>A0A5C3Q1N3_9AGAR</name>
<dbReference type="Gene3D" id="1.10.8.270">
    <property type="entry name" value="putative rabgap domain of human tbc1 domain family member 14 like domains"/>
    <property type="match status" value="1"/>
</dbReference>
<feature type="region of interest" description="Disordered" evidence="3">
    <location>
        <begin position="80"/>
        <end position="669"/>
    </location>
</feature>
<organism evidence="6 7">
    <name type="scientific">Pterulicium gracile</name>
    <dbReference type="NCBI Taxonomy" id="1884261"/>
    <lineage>
        <taxon>Eukaryota</taxon>
        <taxon>Fungi</taxon>
        <taxon>Dikarya</taxon>
        <taxon>Basidiomycota</taxon>
        <taxon>Agaricomycotina</taxon>
        <taxon>Agaricomycetes</taxon>
        <taxon>Agaricomycetidae</taxon>
        <taxon>Agaricales</taxon>
        <taxon>Pleurotineae</taxon>
        <taxon>Pterulaceae</taxon>
        <taxon>Pterulicium</taxon>
    </lineage>
</organism>
<feature type="compositionally biased region" description="Low complexity" evidence="3">
    <location>
        <begin position="1334"/>
        <end position="1350"/>
    </location>
</feature>
<dbReference type="PROSITE" id="PS50002">
    <property type="entry name" value="SH3"/>
    <property type="match status" value="1"/>
</dbReference>
<feature type="compositionally biased region" description="Low complexity" evidence="3">
    <location>
        <begin position="499"/>
        <end position="526"/>
    </location>
</feature>
<dbReference type="PROSITE" id="PS50086">
    <property type="entry name" value="TBC_RABGAP"/>
    <property type="match status" value="1"/>
</dbReference>
<feature type="compositionally biased region" description="Basic and acidic residues" evidence="3">
    <location>
        <begin position="420"/>
        <end position="435"/>
    </location>
</feature>
<feature type="compositionally biased region" description="Acidic residues" evidence="3">
    <location>
        <begin position="565"/>
        <end position="576"/>
    </location>
</feature>
<keyword evidence="1 2" id="KW-0728">SH3 domain</keyword>
<feature type="compositionally biased region" description="Pro residues" evidence="3">
    <location>
        <begin position="238"/>
        <end position="249"/>
    </location>
</feature>
<feature type="compositionally biased region" description="Low complexity" evidence="3">
    <location>
        <begin position="209"/>
        <end position="219"/>
    </location>
</feature>
<feature type="compositionally biased region" description="Polar residues" evidence="3">
    <location>
        <begin position="1153"/>
        <end position="1165"/>
    </location>
</feature>
<feature type="region of interest" description="Disordered" evidence="3">
    <location>
        <begin position="686"/>
        <end position="838"/>
    </location>
</feature>
<proteinExistence type="predicted"/>
<feature type="compositionally biased region" description="Basic and acidic residues" evidence="3">
    <location>
        <begin position="143"/>
        <end position="155"/>
    </location>
</feature>
<feature type="compositionally biased region" description="Pro residues" evidence="3">
    <location>
        <begin position="330"/>
        <end position="343"/>
    </location>
</feature>
<feature type="compositionally biased region" description="Polar residues" evidence="3">
    <location>
        <begin position="824"/>
        <end position="838"/>
    </location>
</feature>
<dbReference type="InterPro" id="IPR000195">
    <property type="entry name" value="Rab-GAP-TBC_dom"/>
</dbReference>
<reference evidence="6 7" key="1">
    <citation type="journal article" date="2019" name="Nat. Ecol. Evol.">
        <title>Megaphylogeny resolves global patterns of mushroom evolution.</title>
        <authorList>
            <person name="Varga T."/>
            <person name="Krizsan K."/>
            <person name="Foldi C."/>
            <person name="Dima B."/>
            <person name="Sanchez-Garcia M."/>
            <person name="Sanchez-Ramirez S."/>
            <person name="Szollosi G.J."/>
            <person name="Szarkandi J.G."/>
            <person name="Papp V."/>
            <person name="Albert L."/>
            <person name="Andreopoulos W."/>
            <person name="Angelini C."/>
            <person name="Antonin V."/>
            <person name="Barry K.W."/>
            <person name="Bougher N.L."/>
            <person name="Buchanan P."/>
            <person name="Buyck B."/>
            <person name="Bense V."/>
            <person name="Catcheside P."/>
            <person name="Chovatia M."/>
            <person name="Cooper J."/>
            <person name="Damon W."/>
            <person name="Desjardin D."/>
            <person name="Finy P."/>
            <person name="Geml J."/>
            <person name="Haridas S."/>
            <person name="Hughes K."/>
            <person name="Justo A."/>
            <person name="Karasinski D."/>
            <person name="Kautmanova I."/>
            <person name="Kiss B."/>
            <person name="Kocsube S."/>
            <person name="Kotiranta H."/>
            <person name="LaButti K.M."/>
            <person name="Lechner B.E."/>
            <person name="Liimatainen K."/>
            <person name="Lipzen A."/>
            <person name="Lukacs Z."/>
            <person name="Mihaltcheva S."/>
            <person name="Morgado L.N."/>
            <person name="Niskanen T."/>
            <person name="Noordeloos M.E."/>
            <person name="Ohm R.A."/>
            <person name="Ortiz-Santana B."/>
            <person name="Ovrebo C."/>
            <person name="Racz N."/>
            <person name="Riley R."/>
            <person name="Savchenko A."/>
            <person name="Shiryaev A."/>
            <person name="Soop K."/>
            <person name="Spirin V."/>
            <person name="Szebenyi C."/>
            <person name="Tomsovsky M."/>
            <person name="Tulloss R.E."/>
            <person name="Uehling J."/>
            <person name="Grigoriev I.V."/>
            <person name="Vagvolgyi C."/>
            <person name="Papp T."/>
            <person name="Martin F.M."/>
            <person name="Miettinen O."/>
            <person name="Hibbett D.S."/>
            <person name="Nagy L.G."/>
        </authorList>
    </citation>
    <scope>NUCLEOTIDE SEQUENCE [LARGE SCALE GENOMIC DNA]</scope>
    <source>
        <strain evidence="6 7">CBS 309.79</strain>
    </source>
</reference>
<feature type="compositionally biased region" description="Low complexity" evidence="3">
    <location>
        <begin position="923"/>
        <end position="936"/>
    </location>
</feature>
<feature type="compositionally biased region" description="Polar residues" evidence="3">
    <location>
        <begin position="1432"/>
        <end position="1447"/>
    </location>
</feature>
<feature type="compositionally biased region" description="Low complexity" evidence="3">
    <location>
        <begin position="266"/>
        <end position="281"/>
    </location>
</feature>
<dbReference type="SUPFAM" id="SSF50044">
    <property type="entry name" value="SH3-domain"/>
    <property type="match status" value="1"/>
</dbReference>
<feature type="compositionally biased region" description="Low complexity" evidence="3">
    <location>
        <begin position="317"/>
        <end position="329"/>
    </location>
</feature>
<feature type="region of interest" description="Disordered" evidence="3">
    <location>
        <begin position="850"/>
        <end position="1040"/>
    </location>
</feature>
<dbReference type="GO" id="GO:0031267">
    <property type="term" value="F:small GTPase binding"/>
    <property type="evidence" value="ECO:0007669"/>
    <property type="project" value="TreeGrafter"/>
</dbReference>
<feature type="compositionally biased region" description="Polar residues" evidence="3">
    <location>
        <begin position="1276"/>
        <end position="1295"/>
    </location>
</feature>
<feature type="compositionally biased region" description="Pro residues" evidence="3">
    <location>
        <begin position="295"/>
        <end position="316"/>
    </location>
</feature>
<evidence type="ECO:0000256" key="3">
    <source>
        <dbReference type="SAM" id="MobiDB-lite"/>
    </source>
</evidence>
<feature type="compositionally biased region" description="Low complexity" evidence="3">
    <location>
        <begin position="777"/>
        <end position="791"/>
    </location>
</feature>
<feature type="compositionally biased region" description="Basic and acidic residues" evidence="3">
    <location>
        <begin position="402"/>
        <end position="411"/>
    </location>
</feature>
<evidence type="ECO:0000313" key="7">
    <source>
        <dbReference type="Proteomes" id="UP000305067"/>
    </source>
</evidence>
<feature type="region of interest" description="Disordered" evidence="3">
    <location>
        <begin position="1547"/>
        <end position="1607"/>
    </location>
</feature>